<dbReference type="SUPFAM" id="SSF52242">
    <property type="entry name" value="Cobalamin (vitamin B12)-binding domain"/>
    <property type="match status" value="1"/>
</dbReference>
<accession>A0ABZ1BQB3</accession>
<organism evidence="6 7">
    <name type="scientific">Geochorda subterranea</name>
    <dbReference type="NCBI Taxonomy" id="3109564"/>
    <lineage>
        <taxon>Bacteria</taxon>
        <taxon>Bacillati</taxon>
        <taxon>Bacillota</taxon>
        <taxon>Limnochordia</taxon>
        <taxon>Limnochordales</taxon>
        <taxon>Geochordaceae</taxon>
        <taxon>Geochorda</taxon>
    </lineage>
</organism>
<evidence type="ECO:0000256" key="4">
    <source>
        <dbReference type="ARBA" id="ARBA00023285"/>
    </source>
</evidence>
<dbReference type="InterPro" id="IPR006158">
    <property type="entry name" value="Cobalamin-bd"/>
</dbReference>
<evidence type="ECO:0000256" key="2">
    <source>
        <dbReference type="ARBA" id="ARBA00022628"/>
    </source>
</evidence>
<sequence length="583" mass="63911">MARGRVRMLTAAVGECVHVAGLYRFSRMAQDAGFDVHFMGPAVRTERLVAALREHDPAVVGLSYRLTPGAGRRVLESLRTRLVAEGLASGRLFLFGGTPPVAAEARTLGWFARVFDGTEDDRETAIYLRRLWQALASGQPAEVAARAAEQAAGDESERHYPQTLPERIDWQRPYPIIRHHFGLPSLEATIEGVARLAEARALDVISLATDQNCQECFFRPEEMDPEQDGAGGVPVRTAEDLRRIYQASRRGNYPLMRAYSGTRDLIPMAELLAETLHNAWAAVPLTWYSILDGRSRRPLERTIREAQQAFAWHGARGIPVESNESHHWSLRDAPDAVAVVMAFLAAYNARQAGVRHYVAQYMFNTPPATSPAMDLAKMLAKATLIEGLHGPGFTSYRETRLGLSSHPADLLVAKGHLGSSVLLQMALRPHIVHVVAFCEADHAATPDEIVESVKIARGAIRDAMSGLPDMAADPAVQARRDELLDEARVLLEAMAELAPAGVDDPLADAATLARAVHVGLIDAPHLRNNPEARGEVTTRIIGGACRAVDPATERVLPERERVRRVLDAAVREGRLPRSVRLAR</sequence>
<keyword evidence="7" id="KW-1185">Reference proteome</keyword>
<keyword evidence="3" id="KW-0413">Isomerase</keyword>
<evidence type="ECO:0000256" key="3">
    <source>
        <dbReference type="ARBA" id="ARBA00023235"/>
    </source>
</evidence>
<keyword evidence="2" id="KW-0846">Cobalamin</keyword>
<gene>
    <name evidence="6" type="ORF">VLY81_02140</name>
</gene>
<dbReference type="EMBL" id="CP141614">
    <property type="protein sequence ID" value="WRP14996.1"/>
    <property type="molecule type" value="Genomic_DNA"/>
</dbReference>
<evidence type="ECO:0000259" key="5">
    <source>
        <dbReference type="PROSITE" id="PS51332"/>
    </source>
</evidence>
<dbReference type="Gene3D" id="3.20.20.240">
    <property type="entry name" value="Methylmalonyl-CoA mutase"/>
    <property type="match status" value="1"/>
</dbReference>
<reference evidence="7" key="1">
    <citation type="submission" date="2023-12" db="EMBL/GenBank/DDBJ databases">
        <title>Novel isolates from deep terrestrial aquifers shed light on the physiology and ecology of the class Limnochordia.</title>
        <authorList>
            <person name="Karnachuk O.V."/>
            <person name="Lukina A.P."/>
            <person name="Avakyan M.R."/>
            <person name="Kadnikov V."/>
            <person name="Begmatov S."/>
            <person name="Beletsky A.V."/>
            <person name="Mardanov A.V."/>
            <person name="Ravin N.V."/>
        </authorList>
    </citation>
    <scope>NUCLEOTIDE SEQUENCE [LARGE SCALE GENOMIC DNA]</scope>
    <source>
        <strain evidence="7">LN</strain>
    </source>
</reference>
<name>A0ABZ1BQB3_9FIRM</name>
<feature type="domain" description="B12-binding" evidence="5">
    <location>
        <begin position="5"/>
        <end position="142"/>
    </location>
</feature>
<dbReference type="Proteomes" id="UP001333102">
    <property type="component" value="Chromosome"/>
</dbReference>
<keyword evidence="4" id="KW-0170">Cobalt</keyword>
<proteinExistence type="predicted"/>
<dbReference type="RefSeq" id="WP_324669385.1">
    <property type="nucleotide sequence ID" value="NZ_CP141614.1"/>
</dbReference>
<dbReference type="Pfam" id="PF02310">
    <property type="entry name" value="B12-binding"/>
    <property type="match status" value="1"/>
</dbReference>
<comment type="cofactor">
    <cofactor evidence="1">
        <name>adenosylcob(III)alamin</name>
        <dbReference type="ChEBI" id="CHEBI:18408"/>
    </cofactor>
</comment>
<evidence type="ECO:0000313" key="7">
    <source>
        <dbReference type="Proteomes" id="UP001333102"/>
    </source>
</evidence>
<dbReference type="PROSITE" id="PS51332">
    <property type="entry name" value="B12_BINDING"/>
    <property type="match status" value="1"/>
</dbReference>
<dbReference type="InterPro" id="IPR016176">
    <property type="entry name" value="Cbl-dep_enz_cat"/>
</dbReference>
<evidence type="ECO:0000313" key="6">
    <source>
        <dbReference type="EMBL" id="WRP14996.1"/>
    </source>
</evidence>
<evidence type="ECO:0000256" key="1">
    <source>
        <dbReference type="ARBA" id="ARBA00001922"/>
    </source>
</evidence>
<dbReference type="Gene3D" id="3.40.50.280">
    <property type="entry name" value="Cobalamin-binding domain"/>
    <property type="match status" value="1"/>
</dbReference>
<dbReference type="InterPro" id="IPR036724">
    <property type="entry name" value="Cobalamin-bd_sf"/>
</dbReference>
<protein>
    <submittedName>
        <fullName evidence="6">Cobalamin B12-binding domain-containing protein</fullName>
    </submittedName>
</protein>
<dbReference type="SUPFAM" id="SSF51703">
    <property type="entry name" value="Cobalamin (vitamin B12)-dependent enzymes"/>
    <property type="match status" value="1"/>
</dbReference>